<keyword evidence="1" id="KW-1133">Transmembrane helix</keyword>
<reference evidence="2" key="1">
    <citation type="submission" date="2021-02" db="EMBL/GenBank/DDBJ databases">
        <authorList>
            <person name="Nowell W R."/>
        </authorList>
    </citation>
    <scope>NUCLEOTIDE SEQUENCE</scope>
</reference>
<organism evidence="2 3">
    <name type="scientific">Adineta ricciae</name>
    <name type="common">Rotifer</name>
    <dbReference type="NCBI Taxonomy" id="249248"/>
    <lineage>
        <taxon>Eukaryota</taxon>
        <taxon>Metazoa</taxon>
        <taxon>Spiralia</taxon>
        <taxon>Gnathifera</taxon>
        <taxon>Rotifera</taxon>
        <taxon>Eurotatoria</taxon>
        <taxon>Bdelloidea</taxon>
        <taxon>Adinetida</taxon>
        <taxon>Adinetidae</taxon>
        <taxon>Adineta</taxon>
    </lineage>
</organism>
<dbReference type="OrthoDB" id="10036021at2759"/>
<feature type="transmembrane region" description="Helical" evidence="1">
    <location>
        <begin position="377"/>
        <end position="395"/>
    </location>
</feature>
<keyword evidence="1" id="KW-0812">Transmembrane</keyword>
<evidence type="ECO:0000313" key="2">
    <source>
        <dbReference type="EMBL" id="CAF1029282.1"/>
    </source>
</evidence>
<name>A0A814IWN2_ADIRI</name>
<gene>
    <name evidence="2" type="ORF">EDS130_LOCUS16324</name>
</gene>
<comment type="caution">
    <text evidence="2">The sequence shown here is derived from an EMBL/GenBank/DDBJ whole genome shotgun (WGS) entry which is preliminary data.</text>
</comment>
<evidence type="ECO:0000313" key="3">
    <source>
        <dbReference type="Proteomes" id="UP000663852"/>
    </source>
</evidence>
<proteinExistence type="predicted"/>
<dbReference type="EMBL" id="CAJNOJ010000070">
    <property type="protein sequence ID" value="CAF1029282.1"/>
    <property type="molecule type" value="Genomic_DNA"/>
</dbReference>
<accession>A0A814IWN2</accession>
<dbReference type="Proteomes" id="UP000663852">
    <property type="component" value="Unassembled WGS sequence"/>
</dbReference>
<evidence type="ECO:0000256" key="1">
    <source>
        <dbReference type="SAM" id="Phobius"/>
    </source>
</evidence>
<keyword evidence="1" id="KW-0472">Membrane</keyword>
<protein>
    <submittedName>
        <fullName evidence="2">Uncharacterized protein</fullName>
    </submittedName>
</protein>
<sequence>MTECDHYFSSFYLSRNTYRLIFYCGSVRGDVTDEIGVDVLGVLKEKKIVCDLHDLVTSVDKPEKEYNMFIHDLTKHCSESVTTDFTPILCRMISIALEIACTLPNTTRPAPVKYTPVYTPSQICSMHKIVYTNKWIWEQLTKKQKAQIGSSWVQLCPKLTSGNSTLRLTRFFYKIAPRIRHIQESNAATPIIRIQNSSISISTIEETTYSLYVSQTVRNSSIAREVPKTIPVRQGRRRSIFGSDVKRSRSNTTRKNFGLRKHFLDRYEENLLDFADIQQKTMMKKRKAFQQQVNLIRKENAESKLQSNLDPPDANRRREHQWIDGKRPMEVKAEAWSKYDEIRSVRHANRKKISLRHRSHRLHDDDGGDYDDLTNNLVTYFLIFIVLVITMYFILQNKNKIFALIIEGCGRNAYGRRLGSTTHLSHRS</sequence>
<dbReference type="AlphaFoldDB" id="A0A814IWN2"/>